<dbReference type="EMBL" id="JADGJD010000698">
    <property type="protein sequence ID" value="KAJ3049062.1"/>
    <property type="molecule type" value="Genomic_DNA"/>
</dbReference>
<dbReference type="AlphaFoldDB" id="A0AAD5S9W0"/>
<sequence>MSELLHKIHMRHYVGSDVKALKARKSELTTAMKDGLHEHVFDQASFNAQKAKVTTNLRNKVKALCNLLKAAEPQELADMYLASVDNFDDAHEADMEDITFMLNHKDMPLRVKNAIARFLLKNKDVPDQVKKDMLDRKTRHLRELNTENAGASFEKSREKLKEGASEKEKKNWIDYRELKEWHELNKDSVKGFLRNEYLSEANGNIAYFHSYLSINVFSERTARADVAGIMIRNHRESEKKDEHQEKLDSIFIDPEKQDLIIVNRGNKTRSKYTWDVTGIDPEVMQLLINRAKAMGSDYLFPPLRARDYNVRYDSFIRTCVGDVSKAVFGRRLNTHLVRRIVATHDFQEWYQNGKGDLQAFIQNADKMDHSLRTHLQSYIYTEMFDPQLETGVSTGSN</sequence>
<gene>
    <name evidence="1" type="ORF">HK097_009898</name>
</gene>
<keyword evidence="2" id="KW-1185">Reference proteome</keyword>
<dbReference type="Proteomes" id="UP001212841">
    <property type="component" value="Unassembled WGS sequence"/>
</dbReference>
<evidence type="ECO:0000313" key="1">
    <source>
        <dbReference type="EMBL" id="KAJ3049062.1"/>
    </source>
</evidence>
<accession>A0AAD5S9W0</accession>
<reference evidence="1" key="1">
    <citation type="submission" date="2020-05" db="EMBL/GenBank/DDBJ databases">
        <title>Phylogenomic resolution of chytrid fungi.</title>
        <authorList>
            <person name="Stajich J.E."/>
            <person name="Amses K."/>
            <person name="Simmons R."/>
            <person name="Seto K."/>
            <person name="Myers J."/>
            <person name="Bonds A."/>
            <person name="Quandt C.A."/>
            <person name="Barry K."/>
            <person name="Liu P."/>
            <person name="Grigoriev I."/>
            <person name="Longcore J.E."/>
            <person name="James T.Y."/>
        </authorList>
    </citation>
    <scope>NUCLEOTIDE SEQUENCE</scope>
    <source>
        <strain evidence="1">JEL0318</strain>
    </source>
</reference>
<evidence type="ECO:0000313" key="2">
    <source>
        <dbReference type="Proteomes" id="UP001212841"/>
    </source>
</evidence>
<organism evidence="1 2">
    <name type="scientific">Rhizophlyctis rosea</name>
    <dbReference type="NCBI Taxonomy" id="64517"/>
    <lineage>
        <taxon>Eukaryota</taxon>
        <taxon>Fungi</taxon>
        <taxon>Fungi incertae sedis</taxon>
        <taxon>Chytridiomycota</taxon>
        <taxon>Chytridiomycota incertae sedis</taxon>
        <taxon>Chytridiomycetes</taxon>
        <taxon>Rhizophlyctidales</taxon>
        <taxon>Rhizophlyctidaceae</taxon>
        <taxon>Rhizophlyctis</taxon>
    </lineage>
</organism>
<name>A0AAD5S9W0_9FUNG</name>
<proteinExistence type="predicted"/>
<comment type="caution">
    <text evidence="1">The sequence shown here is derived from an EMBL/GenBank/DDBJ whole genome shotgun (WGS) entry which is preliminary data.</text>
</comment>
<protein>
    <submittedName>
        <fullName evidence="1">Uncharacterized protein</fullName>
    </submittedName>
</protein>